<keyword evidence="2 3" id="KW-0812">Transmembrane</keyword>
<feature type="transmembrane region" description="Helical" evidence="2">
    <location>
        <begin position="6"/>
        <end position="22"/>
    </location>
</feature>
<keyword evidence="1" id="KW-0175">Coiled coil</keyword>
<organism evidence="3 4">
    <name type="scientific">Enterococcus phage vB_EfaM_A2</name>
    <dbReference type="NCBI Taxonomy" id="2767513"/>
    <lineage>
        <taxon>Viruses</taxon>
        <taxon>Duplodnaviria</taxon>
        <taxon>Heunggongvirae</taxon>
        <taxon>Uroviricota</taxon>
        <taxon>Caudoviricetes</taxon>
        <taxon>Herelleviridae</taxon>
        <taxon>Brockvirinae</taxon>
        <taxon>Schiekvirus</taxon>
        <taxon>Schiekvirus A2</taxon>
    </lineage>
</organism>
<gene>
    <name evidence="3" type="ORF">A2_166</name>
</gene>
<protein>
    <submittedName>
        <fullName evidence="3">Putative transmembrane protein</fullName>
    </submittedName>
</protein>
<accession>A0A7G9A3P5</accession>
<proteinExistence type="predicted"/>
<evidence type="ECO:0000256" key="1">
    <source>
        <dbReference type="SAM" id="Coils"/>
    </source>
</evidence>
<evidence type="ECO:0000256" key="2">
    <source>
        <dbReference type="SAM" id="Phobius"/>
    </source>
</evidence>
<feature type="transmembrane region" description="Helical" evidence="2">
    <location>
        <begin position="34"/>
        <end position="57"/>
    </location>
</feature>
<dbReference type="Proteomes" id="UP000516197">
    <property type="component" value="Segment"/>
</dbReference>
<evidence type="ECO:0000313" key="4">
    <source>
        <dbReference type="Proteomes" id="UP000516197"/>
    </source>
</evidence>
<keyword evidence="4" id="KW-1185">Reference proteome</keyword>
<keyword evidence="2" id="KW-0472">Membrane</keyword>
<name>A0A7G9A3P5_9CAUD</name>
<evidence type="ECO:0000313" key="3">
    <source>
        <dbReference type="EMBL" id="QNL31234.1"/>
    </source>
</evidence>
<keyword evidence="2" id="KW-1133">Transmembrane helix</keyword>
<sequence length="134" mass="15486">MAIVLMGLTLLFMVLNIVVWNVKSKKGEKSSNKLLFVLPSIFGIMAFVIVLTISPVLNRANIIKYEVRSAENYVASYIGEVKAWEARDTKDPVIFNYLQESKQDLSRAKVQLEDAKDELNKLEQAKWWWNFNLF</sequence>
<reference evidence="3 4" key="1">
    <citation type="submission" date="2020-08" db="EMBL/GenBank/DDBJ databases">
        <title>Characterizing phage-host interactions in a simplified human intestinal 1 barrier model.</title>
        <authorList>
            <person name="Buttimer C.T.H."/>
            <person name="Nunez-Sanchez M.A."/>
            <person name="Colom J."/>
            <person name="Walsh L."/>
            <person name="Bolocan A."/>
            <person name="Pang R."/>
            <person name="Gahan C."/>
            <person name="Hill C."/>
        </authorList>
    </citation>
    <scope>NUCLEOTIDE SEQUENCE [LARGE SCALE GENOMIC DNA]</scope>
</reference>
<feature type="coiled-coil region" evidence="1">
    <location>
        <begin position="98"/>
        <end position="125"/>
    </location>
</feature>
<dbReference type="EMBL" id="MT856905">
    <property type="protein sequence ID" value="QNL31234.1"/>
    <property type="molecule type" value="Genomic_DNA"/>
</dbReference>